<dbReference type="SMART" id="SM00342">
    <property type="entry name" value="HTH_ARAC"/>
    <property type="match status" value="1"/>
</dbReference>
<protein>
    <recommendedName>
        <fullName evidence="4">HTH araC/xylS-type domain-containing protein</fullName>
    </recommendedName>
</protein>
<evidence type="ECO:0000313" key="6">
    <source>
        <dbReference type="Proteomes" id="UP000037854"/>
    </source>
</evidence>
<dbReference type="PANTHER" id="PTHR43280:SF2">
    <property type="entry name" value="HTH-TYPE TRANSCRIPTIONAL REGULATOR EXSA"/>
    <property type="match status" value="1"/>
</dbReference>
<dbReference type="InterPro" id="IPR020449">
    <property type="entry name" value="Tscrpt_reg_AraC-type_HTH"/>
</dbReference>
<keyword evidence="3" id="KW-0804">Transcription</keyword>
<proteinExistence type="predicted"/>
<dbReference type="Pfam" id="PF12833">
    <property type="entry name" value="HTH_18"/>
    <property type="match status" value="1"/>
</dbReference>
<dbReference type="Gene3D" id="1.10.10.60">
    <property type="entry name" value="Homeodomain-like"/>
    <property type="match status" value="2"/>
</dbReference>
<sequence length="278" mass="32585">MDETGVLPPSEIYFHTASPFAKKALYFLSNGGSYICSSKYEIKRETYPQYLLMHVKEGSMEFGYDQNKYDAKANSVVFLDCYNPHFYRALEDYTTINWFHFTGNASQTFFDTLYHYNGCVFSLENNWRIPEYMEEILSMMKNSNVNEQSASIIIQRIFYELDGISNQSEVESVDQTISRSLSFIEKHYMKDIGLKDISEQVNLSPFHFSRVFKKQMNYSPHQYLISYRINKAKNFLHNTALPINDIALKCGFNSSSHFVNTFKRHTNLSPNKFRKMKL</sequence>
<dbReference type="EMBL" id="LGTK01000005">
    <property type="protein sequence ID" value="KPH77881.1"/>
    <property type="molecule type" value="Genomic_DNA"/>
</dbReference>
<evidence type="ECO:0000313" key="5">
    <source>
        <dbReference type="EMBL" id="KPH77881.1"/>
    </source>
</evidence>
<gene>
    <name evidence="5" type="ORF">AFL42_02715</name>
</gene>
<dbReference type="Proteomes" id="UP000037854">
    <property type="component" value="Unassembled WGS sequence"/>
</dbReference>
<dbReference type="InterPro" id="IPR037923">
    <property type="entry name" value="HTH-like"/>
</dbReference>
<organism evidence="5 6">
    <name type="scientific">Oceanobacillus caeni</name>
    <dbReference type="NCBI Taxonomy" id="405946"/>
    <lineage>
        <taxon>Bacteria</taxon>
        <taxon>Bacillati</taxon>
        <taxon>Bacillota</taxon>
        <taxon>Bacilli</taxon>
        <taxon>Bacillales</taxon>
        <taxon>Bacillaceae</taxon>
        <taxon>Oceanobacillus</taxon>
    </lineage>
</organism>
<comment type="caution">
    <text evidence="5">The sequence shown here is derived from an EMBL/GenBank/DDBJ whole genome shotgun (WGS) entry which is preliminary data.</text>
</comment>
<dbReference type="InterPro" id="IPR009057">
    <property type="entry name" value="Homeodomain-like_sf"/>
</dbReference>
<accession>A0ABR5MN43</accession>
<dbReference type="PROSITE" id="PS00041">
    <property type="entry name" value="HTH_ARAC_FAMILY_1"/>
    <property type="match status" value="1"/>
</dbReference>
<keyword evidence="6" id="KW-1185">Reference proteome</keyword>
<dbReference type="Gene3D" id="2.60.120.10">
    <property type="entry name" value="Jelly Rolls"/>
    <property type="match status" value="1"/>
</dbReference>
<dbReference type="PANTHER" id="PTHR43280">
    <property type="entry name" value="ARAC-FAMILY TRANSCRIPTIONAL REGULATOR"/>
    <property type="match status" value="1"/>
</dbReference>
<reference evidence="5 6" key="1">
    <citation type="submission" date="2015-07" db="EMBL/GenBank/DDBJ databases">
        <title>High-quality draft genome sequence of Oceanobacillus caeni HM6, a bacillus isolated from a human feces.</title>
        <authorList>
            <person name="Kumar J."/>
            <person name="Verma M.K."/>
            <person name="Pandey R."/>
            <person name="Bhambi M."/>
            <person name="Chauhan N."/>
        </authorList>
    </citation>
    <scope>NUCLEOTIDE SEQUENCE [LARGE SCALE GENOMIC DNA]</scope>
    <source>
        <strain evidence="5 6">HM6</strain>
    </source>
</reference>
<dbReference type="InterPro" id="IPR003313">
    <property type="entry name" value="AraC-bd"/>
</dbReference>
<evidence type="ECO:0000256" key="2">
    <source>
        <dbReference type="ARBA" id="ARBA00023125"/>
    </source>
</evidence>
<dbReference type="SUPFAM" id="SSF46689">
    <property type="entry name" value="Homeodomain-like"/>
    <property type="match status" value="2"/>
</dbReference>
<dbReference type="PROSITE" id="PS01124">
    <property type="entry name" value="HTH_ARAC_FAMILY_2"/>
    <property type="match status" value="1"/>
</dbReference>
<evidence type="ECO:0000256" key="1">
    <source>
        <dbReference type="ARBA" id="ARBA00023015"/>
    </source>
</evidence>
<evidence type="ECO:0000256" key="3">
    <source>
        <dbReference type="ARBA" id="ARBA00023163"/>
    </source>
</evidence>
<keyword evidence="1" id="KW-0805">Transcription regulation</keyword>
<keyword evidence="2" id="KW-0238">DNA-binding</keyword>
<dbReference type="Pfam" id="PF02311">
    <property type="entry name" value="AraC_binding"/>
    <property type="match status" value="1"/>
</dbReference>
<dbReference type="SUPFAM" id="SSF51215">
    <property type="entry name" value="Regulatory protein AraC"/>
    <property type="match status" value="1"/>
</dbReference>
<dbReference type="PRINTS" id="PR00032">
    <property type="entry name" value="HTHARAC"/>
</dbReference>
<name>A0ABR5MN43_9BACI</name>
<evidence type="ECO:0000259" key="4">
    <source>
        <dbReference type="PROSITE" id="PS01124"/>
    </source>
</evidence>
<feature type="domain" description="HTH araC/xylS-type" evidence="4">
    <location>
        <begin position="178"/>
        <end position="276"/>
    </location>
</feature>
<dbReference type="InterPro" id="IPR018060">
    <property type="entry name" value="HTH_AraC"/>
</dbReference>
<dbReference type="InterPro" id="IPR018062">
    <property type="entry name" value="HTH_AraC-typ_CS"/>
</dbReference>
<dbReference type="InterPro" id="IPR014710">
    <property type="entry name" value="RmlC-like_jellyroll"/>
</dbReference>
<dbReference type="RefSeq" id="WP_060667760.1">
    <property type="nucleotide sequence ID" value="NZ_JAHHXM010000001.1"/>
</dbReference>